<gene>
    <name evidence="1" type="ordered locus">Desaci_2326</name>
</gene>
<dbReference type="AlphaFoldDB" id="I4D655"/>
<dbReference type="HOGENOM" id="CLU_1347091_0_0_9"/>
<accession>I4D655</accession>
<proteinExistence type="predicted"/>
<organism evidence="1 2">
    <name type="scientific">Desulfosporosinus acidiphilus (strain DSM 22704 / JCM 16185 / SJ4)</name>
    <dbReference type="NCBI Taxonomy" id="646529"/>
    <lineage>
        <taxon>Bacteria</taxon>
        <taxon>Bacillati</taxon>
        <taxon>Bacillota</taxon>
        <taxon>Clostridia</taxon>
        <taxon>Eubacteriales</taxon>
        <taxon>Desulfitobacteriaceae</taxon>
        <taxon>Desulfosporosinus</taxon>
    </lineage>
</organism>
<evidence type="ECO:0000313" key="2">
    <source>
        <dbReference type="Proteomes" id="UP000002892"/>
    </source>
</evidence>
<dbReference type="RefSeq" id="WP_014827282.1">
    <property type="nucleotide sequence ID" value="NC_018068.1"/>
</dbReference>
<sequence length="209" mass="24558">MSAIKATDETLKSNQVEDVEREIGDKSYPIWLLVNPKHPAVRHNIWAPVLAEIQDKVFRDLHVRIDTTKIYLRKVVGDSRIIPNTLNWWGTELAKEIDLFREIVVEYQPKILITFGSFPFEFVRRVYEIYPEKGPKFWGTANLGDEFGKAIENFDITKTNRIPLLRRVVKSGRFIEDHNYYGENYFQYVGKKIAEKIIANKDNLDIWIE</sequence>
<dbReference type="EMBL" id="CP003639">
    <property type="protein sequence ID" value="AFM41279.1"/>
    <property type="molecule type" value="Genomic_DNA"/>
</dbReference>
<name>I4D655_DESAJ</name>
<dbReference type="Proteomes" id="UP000002892">
    <property type="component" value="Chromosome"/>
</dbReference>
<dbReference type="KEGG" id="dai:Desaci_2326"/>
<evidence type="ECO:0000313" key="1">
    <source>
        <dbReference type="EMBL" id="AFM41279.1"/>
    </source>
</evidence>
<protein>
    <submittedName>
        <fullName evidence="1">Uncharacterized protein</fullName>
    </submittedName>
</protein>
<keyword evidence="2" id="KW-1185">Reference proteome</keyword>
<reference evidence="1 2" key="1">
    <citation type="journal article" date="2012" name="J. Bacteriol.">
        <title>Complete genome sequences of Desulfosporosinus orientis DSM765T, Desulfosporosinus youngiae DSM17734T, Desulfosporosinus meridiei DSM13257T, and Desulfosporosinus acidiphilus DSM22704T.</title>
        <authorList>
            <person name="Pester M."/>
            <person name="Brambilla E."/>
            <person name="Alazard D."/>
            <person name="Rattei T."/>
            <person name="Weinmaier T."/>
            <person name="Han J."/>
            <person name="Lucas S."/>
            <person name="Lapidus A."/>
            <person name="Cheng J.F."/>
            <person name="Goodwin L."/>
            <person name="Pitluck S."/>
            <person name="Peters L."/>
            <person name="Ovchinnikova G."/>
            <person name="Teshima H."/>
            <person name="Detter J.C."/>
            <person name="Han C.S."/>
            <person name="Tapia R."/>
            <person name="Land M.L."/>
            <person name="Hauser L."/>
            <person name="Kyrpides N.C."/>
            <person name="Ivanova N.N."/>
            <person name="Pagani I."/>
            <person name="Huntmann M."/>
            <person name="Wei C.L."/>
            <person name="Davenport K.W."/>
            <person name="Daligault H."/>
            <person name="Chain P.S."/>
            <person name="Chen A."/>
            <person name="Mavromatis K."/>
            <person name="Markowitz V."/>
            <person name="Szeto E."/>
            <person name="Mikhailova N."/>
            <person name="Pati A."/>
            <person name="Wagner M."/>
            <person name="Woyke T."/>
            <person name="Ollivier B."/>
            <person name="Klenk H.P."/>
            <person name="Spring S."/>
            <person name="Loy A."/>
        </authorList>
    </citation>
    <scope>NUCLEOTIDE SEQUENCE [LARGE SCALE GENOMIC DNA]</scope>
    <source>
        <strain evidence="2">DSM 22704 / JCM 16185 / SJ4</strain>
    </source>
</reference>